<dbReference type="RefSeq" id="WP_053945575.1">
    <property type="nucleotide sequence ID" value="NZ_CDMG01000009.1"/>
</dbReference>
<organism evidence="3 4">
    <name type="scientific">Helicobacter ailurogastricus</name>
    <dbReference type="NCBI Taxonomy" id="1578720"/>
    <lineage>
        <taxon>Bacteria</taxon>
        <taxon>Pseudomonadati</taxon>
        <taxon>Campylobacterota</taxon>
        <taxon>Epsilonproteobacteria</taxon>
        <taxon>Campylobacterales</taxon>
        <taxon>Helicobacteraceae</taxon>
        <taxon>Helicobacter</taxon>
    </lineage>
</organism>
<accession>A0A0K2Y214</accession>
<evidence type="ECO:0000256" key="2">
    <source>
        <dbReference type="SAM" id="Phobius"/>
    </source>
</evidence>
<name>A0A0K2Y214_9HELI</name>
<gene>
    <name evidence="3" type="ORF">HAL07_14680</name>
</gene>
<reference evidence="4" key="1">
    <citation type="submission" date="2014-12" db="EMBL/GenBank/DDBJ databases">
        <authorList>
            <person name="Jaenicke S."/>
        </authorList>
    </citation>
    <scope>NUCLEOTIDE SEQUENCE [LARGE SCALE GENOMIC DNA]</scope>
</reference>
<proteinExistence type="predicted"/>
<dbReference type="GeneID" id="82132385"/>
<keyword evidence="2" id="KW-1133">Transmembrane helix</keyword>
<evidence type="ECO:0000313" key="4">
    <source>
        <dbReference type="Proteomes" id="UP000043437"/>
    </source>
</evidence>
<sequence>MKLSYSKPFPKHVLGLLTKIWIFYILLSVGVVYGLTYFLQEYIKVTQTHARISQVQADIYKHEADRIKESIERAKKTIQTLQNRATYAVNAKDSIQGVLEIIPDSITISSITIDYSRLVFQGVVPSKEIFKNTIQQRLDSIFENSHVEFTPLGNGWYKFISTNSSDLPFIEKATN</sequence>
<dbReference type="AlphaFoldDB" id="A0A0K2Y214"/>
<evidence type="ECO:0000313" key="3">
    <source>
        <dbReference type="EMBL" id="CRF53003.1"/>
    </source>
</evidence>
<keyword evidence="1" id="KW-0175">Coiled coil</keyword>
<keyword evidence="2" id="KW-0472">Membrane</keyword>
<keyword evidence="2" id="KW-0812">Transmembrane</keyword>
<feature type="transmembrane region" description="Helical" evidence="2">
    <location>
        <begin position="20"/>
        <end position="39"/>
    </location>
</feature>
<protein>
    <recommendedName>
        <fullName evidence="5">Type IV pilus biogenesis protein PilN</fullName>
    </recommendedName>
</protein>
<feature type="coiled-coil region" evidence="1">
    <location>
        <begin position="57"/>
        <end position="84"/>
    </location>
</feature>
<dbReference type="EMBL" id="CDMG01000009">
    <property type="protein sequence ID" value="CRF53003.1"/>
    <property type="molecule type" value="Genomic_DNA"/>
</dbReference>
<evidence type="ECO:0000256" key="1">
    <source>
        <dbReference type="SAM" id="Coils"/>
    </source>
</evidence>
<evidence type="ECO:0008006" key="5">
    <source>
        <dbReference type="Google" id="ProtNLM"/>
    </source>
</evidence>
<dbReference type="Proteomes" id="UP000043437">
    <property type="component" value="Unassembled WGS sequence"/>
</dbReference>